<sequence>MRSTRLAGARVLITGASSGIGAATARAMAPTGARLLLTGRDRTRLAAVAAETGARALVCDLTAPDAAARATAPAPGHAEVAGSAGVVEAHGVAGLVAAAGTVDVLVANAGAGWAGAFTAMPPQELERLVVLNLTVPMLLTRLLLPGMIESGRGHVVLVASIAGAVGVRDEAVYSAAKAGLLVFAESLRHELRGPGAPGVSVVLPGVVDTPFFARRGAPYARRHPAPIPAERVARAVVAAVERGRPESYVPAWLRLPARLRGAAPGPFRLLARRAGGSAGPQRP</sequence>
<reference evidence="5" key="1">
    <citation type="journal article" date="2019" name="Int. J. Syst. Evol. Microbiol.">
        <title>The Global Catalogue of Microorganisms (GCM) 10K type strain sequencing project: providing services to taxonomists for standard genome sequencing and annotation.</title>
        <authorList>
            <consortium name="The Broad Institute Genomics Platform"/>
            <consortium name="The Broad Institute Genome Sequencing Center for Infectious Disease"/>
            <person name="Wu L."/>
            <person name="Ma J."/>
        </authorList>
    </citation>
    <scope>NUCLEOTIDE SEQUENCE [LARGE SCALE GENOMIC DNA]</scope>
    <source>
        <strain evidence="5">JCM 30346</strain>
    </source>
</reference>
<keyword evidence="5" id="KW-1185">Reference proteome</keyword>
<dbReference type="GO" id="GO:0016491">
    <property type="term" value="F:oxidoreductase activity"/>
    <property type="evidence" value="ECO:0007669"/>
    <property type="project" value="UniProtKB-KW"/>
</dbReference>
<dbReference type="PROSITE" id="PS00061">
    <property type="entry name" value="ADH_SHORT"/>
    <property type="match status" value="1"/>
</dbReference>
<evidence type="ECO:0000256" key="1">
    <source>
        <dbReference type="ARBA" id="ARBA00006484"/>
    </source>
</evidence>
<organism evidence="4 5">
    <name type="scientific">Sphaerisporangium aureirubrum</name>
    <dbReference type="NCBI Taxonomy" id="1544736"/>
    <lineage>
        <taxon>Bacteria</taxon>
        <taxon>Bacillati</taxon>
        <taxon>Actinomycetota</taxon>
        <taxon>Actinomycetes</taxon>
        <taxon>Streptosporangiales</taxon>
        <taxon>Streptosporangiaceae</taxon>
        <taxon>Sphaerisporangium</taxon>
    </lineage>
</organism>
<dbReference type="InterPro" id="IPR002347">
    <property type="entry name" value="SDR_fam"/>
</dbReference>
<protein>
    <submittedName>
        <fullName evidence="4">SDR family NAD(P)-dependent oxidoreductase</fullName>
        <ecNumber evidence="4">1.-.-.-</ecNumber>
    </submittedName>
</protein>
<dbReference type="RefSeq" id="WP_380754097.1">
    <property type="nucleotide sequence ID" value="NZ_JBHSRF010000023.1"/>
</dbReference>
<evidence type="ECO:0000256" key="2">
    <source>
        <dbReference type="ARBA" id="ARBA00023002"/>
    </source>
</evidence>
<dbReference type="InterPro" id="IPR036291">
    <property type="entry name" value="NAD(P)-bd_dom_sf"/>
</dbReference>
<evidence type="ECO:0000256" key="3">
    <source>
        <dbReference type="RuleBase" id="RU000363"/>
    </source>
</evidence>
<comment type="similarity">
    <text evidence="1 3">Belongs to the short-chain dehydrogenases/reductases (SDR) family.</text>
</comment>
<dbReference type="PRINTS" id="PR00081">
    <property type="entry name" value="GDHRDH"/>
</dbReference>
<dbReference type="PANTHER" id="PTHR44196:SF1">
    <property type="entry name" value="DEHYDROGENASE_REDUCTASE SDR FAMILY MEMBER 7B"/>
    <property type="match status" value="1"/>
</dbReference>
<dbReference type="CDD" id="cd05233">
    <property type="entry name" value="SDR_c"/>
    <property type="match status" value="1"/>
</dbReference>
<evidence type="ECO:0000313" key="4">
    <source>
        <dbReference type="EMBL" id="MFC6082967.1"/>
    </source>
</evidence>
<dbReference type="EMBL" id="JBHSRF010000023">
    <property type="protein sequence ID" value="MFC6082967.1"/>
    <property type="molecule type" value="Genomic_DNA"/>
</dbReference>
<evidence type="ECO:0000313" key="5">
    <source>
        <dbReference type="Proteomes" id="UP001596137"/>
    </source>
</evidence>
<dbReference type="SUPFAM" id="SSF51735">
    <property type="entry name" value="NAD(P)-binding Rossmann-fold domains"/>
    <property type="match status" value="1"/>
</dbReference>
<dbReference type="InterPro" id="IPR020904">
    <property type="entry name" value="Sc_DH/Rdtase_CS"/>
</dbReference>
<dbReference type="PANTHER" id="PTHR44196">
    <property type="entry name" value="DEHYDROGENASE/REDUCTASE SDR FAMILY MEMBER 7B"/>
    <property type="match status" value="1"/>
</dbReference>
<dbReference type="PRINTS" id="PR00080">
    <property type="entry name" value="SDRFAMILY"/>
</dbReference>
<dbReference type="Proteomes" id="UP001596137">
    <property type="component" value="Unassembled WGS sequence"/>
</dbReference>
<name>A0ABW1NJN4_9ACTN</name>
<proteinExistence type="inferred from homology"/>
<gene>
    <name evidence="4" type="ORF">ACFP1K_17480</name>
</gene>
<dbReference type="EC" id="1.-.-.-" evidence="4"/>
<accession>A0ABW1NJN4</accession>
<keyword evidence="2 4" id="KW-0560">Oxidoreductase</keyword>
<comment type="caution">
    <text evidence="4">The sequence shown here is derived from an EMBL/GenBank/DDBJ whole genome shotgun (WGS) entry which is preliminary data.</text>
</comment>
<dbReference type="Pfam" id="PF00106">
    <property type="entry name" value="adh_short"/>
    <property type="match status" value="2"/>
</dbReference>
<dbReference type="Gene3D" id="3.40.50.720">
    <property type="entry name" value="NAD(P)-binding Rossmann-like Domain"/>
    <property type="match status" value="1"/>
</dbReference>